<proteinExistence type="predicted"/>
<feature type="compositionally biased region" description="Basic and acidic residues" evidence="1">
    <location>
        <begin position="101"/>
        <end position="122"/>
    </location>
</feature>
<accession>A0A4Z2INB6</accession>
<feature type="region of interest" description="Disordered" evidence="1">
    <location>
        <begin position="1"/>
        <end position="38"/>
    </location>
</feature>
<keyword evidence="3" id="KW-1185">Reference proteome</keyword>
<reference evidence="2 3" key="1">
    <citation type="submission" date="2019-03" db="EMBL/GenBank/DDBJ databases">
        <title>First draft genome of Liparis tanakae, snailfish: a comprehensive survey of snailfish specific genes.</title>
        <authorList>
            <person name="Kim W."/>
            <person name="Song I."/>
            <person name="Jeong J.-H."/>
            <person name="Kim D."/>
            <person name="Kim S."/>
            <person name="Ryu S."/>
            <person name="Song J.Y."/>
            <person name="Lee S.K."/>
        </authorList>
    </citation>
    <scope>NUCLEOTIDE SEQUENCE [LARGE SCALE GENOMIC DNA]</scope>
    <source>
        <tissue evidence="2">Muscle</tissue>
    </source>
</reference>
<dbReference type="EMBL" id="SRLO01000066">
    <property type="protein sequence ID" value="TNN79267.1"/>
    <property type="molecule type" value="Genomic_DNA"/>
</dbReference>
<evidence type="ECO:0000256" key="1">
    <source>
        <dbReference type="SAM" id="MobiDB-lite"/>
    </source>
</evidence>
<sequence length="135" mass="15045">MELLVEMAHSRSGRQTRAGERDAANSASRSDTREDERTEKAVLLANKADDICFGGVRVERRDEQGVGLSSLKEPRQPLVAFPSPFSPRYREPMSKKNGFAHSDDVHCREQVKRTMGKSKPDPIDGGCETSWGEIL</sequence>
<name>A0A4Z2INB6_9TELE</name>
<organism evidence="2 3">
    <name type="scientific">Liparis tanakae</name>
    <name type="common">Tanaka's snailfish</name>
    <dbReference type="NCBI Taxonomy" id="230148"/>
    <lineage>
        <taxon>Eukaryota</taxon>
        <taxon>Metazoa</taxon>
        <taxon>Chordata</taxon>
        <taxon>Craniata</taxon>
        <taxon>Vertebrata</taxon>
        <taxon>Euteleostomi</taxon>
        <taxon>Actinopterygii</taxon>
        <taxon>Neopterygii</taxon>
        <taxon>Teleostei</taxon>
        <taxon>Neoteleostei</taxon>
        <taxon>Acanthomorphata</taxon>
        <taxon>Eupercaria</taxon>
        <taxon>Perciformes</taxon>
        <taxon>Cottioidei</taxon>
        <taxon>Cottales</taxon>
        <taxon>Liparidae</taxon>
        <taxon>Liparis</taxon>
    </lineage>
</organism>
<dbReference type="Proteomes" id="UP000314294">
    <property type="component" value="Unassembled WGS sequence"/>
</dbReference>
<dbReference type="AlphaFoldDB" id="A0A4Z2INB6"/>
<gene>
    <name evidence="2" type="ORF">EYF80_010512</name>
</gene>
<protein>
    <submittedName>
        <fullName evidence="2">Uncharacterized protein</fullName>
    </submittedName>
</protein>
<comment type="caution">
    <text evidence="2">The sequence shown here is derived from an EMBL/GenBank/DDBJ whole genome shotgun (WGS) entry which is preliminary data.</text>
</comment>
<evidence type="ECO:0000313" key="3">
    <source>
        <dbReference type="Proteomes" id="UP000314294"/>
    </source>
</evidence>
<evidence type="ECO:0000313" key="2">
    <source>
        <dbReference type="EMBL" id="TNN79267.1"/>
    </source>
</evidence>
<feature type="region of interest" description="Disordered" evidence="1">
    <location>
        <begin position="77"/>
        <end position="135"/>
    </location>
</feature>